<organism evidence="1 2">
    <name type="scientific">Novacetimonas cocois</name>
    <dbReference type="NCBI Taxonomy" id="1747507"/>
    <lineage>
        <taxon>Bacteria</taxon>
        <taxon>Pseudomonadati</taxon>
        <taxon>Pseudomonadota</taxon>
        <taxon>Alphaproteobacteria</taxon>
        <taxon>Acetobacterales</taxon>
        <taxon>Acetobacteraceae</taxon>
        <taxon>Novacetimonas</taxon>
    </lineage>
</organism>
<evidence type="ECO:0000313" key="2">
    <source>
        <dbReference type="Proteomes" id="UP000252680"/>
    </source>
</evidence>
<name>A0A365YTU9_9PROT</name>
<reference evidence="1 2" key="1">
    <citation type="submission" date="2018-05" db="EMBL/GenBank/DDBJ databases">
        <title>Komagataeibacter cocois sp. nov., for a novel cellulose- producing strain isolated from coconut milk.</title>
        <authorList>
            <person name="Liu L."/>
            <person name="Wang Y."/>
            <person name="Liu S."/>
            <person name="Bi J."/>
            <person name="Chen H."/>
            <person name="Deng J."/>
            <person name="Zhang C."/>
            <person name="Hu Q."/>
            <person name="Li C."/>
        </authorList>
    </citation>
    <scope>NUCLEOTIDE SEQUENCE [LARGE SCALE GENOMIC DNA]</scope>
    <source>
        <strain evidence="1 2">WE7</strain>
    </source>
</reference>
<comment type="caution">
    <text evidence="1">The sequence shown here is derived from an EMBL/GenBank/DDBJ whole genome shotgun (WGS) entry which is preliminary data.</text>
</comment>
<dbReference type="Proteomes" id="UP000252680">
    <property type="component" value="Unassembled WGS sequence"/>
</dbReference>
<gene>
    <name evidence="1" type="ORF">NJLHNGOC_10515</name>
</gene>
<dbReference type="EMBL" id="QEXL01000013">
    <property type="protein sequence ID" value="RBM06114.1"/>
    <property type="molecule type" value="Genomic_DNA"/>
</dbReference>
<protein>
    <submittedName>
        <fullName evidence="1">Uncharacterized protein</fullName>
    </submittedName>
</protein>
<accession>A0A365YTU9</accession>
<evidence type="ECO:0000313" key="1">
    <source>
        <dbReference type="EMBL" id="RBM06114.1"/>
    </source>
</evidence>
<dbReference type="AlphaFoldDB" id="A0A365YTU9"/>
<keyword evidence="2" id="KW-1185">Reference proteome</keyword>
<proteinExistence type="predicted"/>
<sequence>MDVSKRDTHCREIRPDMRRGVWESDSTARNIQSQTTFKFKVYCFGERMDMTPAINIAVRGMAQAGFQDA</sequence>